<name>A0A124ECT7_9ACTN</name>
<dbReference type="RefSeq" id="WP_058942014.1">
    <property type="nucleotide sequence ID" value="NZ_LNSV01000022.1"/>
</dbReference>
<dbReference type="OrthoDB" id="4229228at2"/>
<feature type="signal peptide" evidence="1">
    <location>
        <begin position="1"/>
        <end position="23"/>
    </location>
</feature>
<feature type="non-terminal residue" evidence="2">
    <location>
        <position position="1"/>
    </location>
</feature>
<dbReference type="Proteomes" id="UP000054011">
    <property type="component" value="Unassembled WGS sequence"/>
</dbReference>
<organism evidence="2 3">
    <name type="scientific">Streptomyces kanasensis</name>
    <dbReference type="NCBI Taxonomy" id="936756"/>
    <lineage>
        <taxon>Bacteria</taxon>
        <taxon>Bacillati</taxon>
        <taxon>Actinomycetota</taxon>
        <taxon>Actinomycetes</taxon>
        <taxon>Kitasatosporales</taxon>
        <taxon>Streptomycetaceae</taxon>
        <taxon>Streptomyces</taxon>
    </lineage>
</organism>
<sequence>KRALGVGGAVLACVMASATTAHAAPVKGTGKAYYGCTNTVYVWKSAGKVHAYAQQDCKQAKIKIMRPTIALSGNNGKQFVTKGKACTKVNTCRTPTVTLKANKGWTYRASNAGTGSFAQAGAADFWWPTNTVAHASLKG</sequence>
<keyword evidence="3" id="KW-1185">Reference proteome</keyword>
<dbReference type="AlphaFoldDB" id="A0A124ECT7"/>
<accession>A0A124ECT7</accession>
<comment type="caution">
    <text evidence="2">The sequence shown here is derived from an EMBL/GenBank/DDBJ whole genome shotgun (WGS) entry which is preliminary data.</text>
</comment>
<dbReference type="EMBL" id="LNSV01000022">
    <property type="protein sequence ID" value="KUH38677.1"/>
    <property type="molecule type" value="Genomic_DNA"/>
</dbReference>
<evidence type="ECO:0000256" key="1">
    <source>
        <dbReference type="SAM" id="SignalP"/>
    </source>
</evidence>
<feature type="chain" id="PRO_5007170919" evidence="1">
    <location>
        <begin position="24"/>
        <end position="139"/>
    </location>
</feature>
<evidence type="ECO:0000313" key="2">
    <source>
        <dbReference type="EMBL" id="KUH38677.1"/>
    </source>
</evidence>
<gene>
    <name evidence="2" type="ORF">ATE80_11085</name>
</gene>
<protein>
    <submittedName>
        <fullName evidence="2">Uncharacterized protein</fullName>
    </submittedName>
</protein>
<keyword evidence="1" id="KW-0732">Signal</keyword>
<reference evidence="2 3" key="1">
    <citation type="submission" date="2015-11" db="EMBL/GenBank/DDBJ databases">
        <title>Genome-wide analysis reveals the secondary metabolome in Streptomyces kanasensis ZX01.</title>
        <authorList>
            <person name="Zhang G."/>
            <person name="Han L."/>
            <person name="Feng J."/>
            <person name="Zhang X."/>
        </authorList>
    </citation>
    <scope>NUCLEOTIDE SEQUENCE [LARGE SCALE GENOMIC DNA]</scope>
    <source>
        <strain evidence="2 3">ZX01</strain>
    </source>
</reference>
<evidence type="ECO:0000313" key="3">
    <source>
        <dbReference type="Proteomes" id="UP000054011"/>
    </source>
</evidence>
<proteinExistence type="predicted"/>